<evidence type="ECO:0000259" key="2">
    <source>
        <dbReference type="Pfam" id="PF13449"/>
    </source>
</evidence>
<evidence type="ECO:0000313" key="4">
    <source>
        <dbReference type="Proteomes" id="UP000238169"/>
    </source>
</evidence>
<dbReference type="Pfam" id="PF13449">
    <property type="entry name" value="Phytase-like"/>
    <property type="match status" value="1"/>
</dbReference>
<feature type="domain" description="Phytase-like" evidence="2">
    <location>
        <begin position="59"/>
        <end position="428"/>
    </location>
</feature>
<dbReference type="InterPro" id="IPR011044">
    <property type="entry name" value="Quino_amine_DH_bsu"/>
</dbReference>
<sequence>MDRVRACALSFALSALTAACSSAWASVDLIAIGQLSGNAADRSKATAAPLENGAAGNLLGGLGSGLAYAGCDTFLAVPDRGPNAISYNKDIDDTASYINRFQTLILRLEAGTQGNGLPYALNPKLVDTTLLHAREPLVYGDGAAANVGNGAPALNESNHTHYFTGRSDNFTPTQPSTFPRDARFDPESIRVSRDGASVFISDEYGPYVYRFDRRTGERIAAYRVPASFAVTKLSPVGNDEISENASGRVANKGMEGLAISPDGDALFGVMQSPLLQDGGTNGAYTRILRIDLRTGKTTQSAYPLTNMGTADAPNYPTISDIVAVNDHELLLDERDGKGLGDNSTAKIKRVYRVDISNAQDVSQTSGESGLAPYALAKTLFLDVVQVLNAHKIASTDIPAKLESLAFGPDVRIGGVLKHTLFIANDNDFVGTVTDTNHPGGIDNPNQFFVFAVDTADLPDYVAQRLPGAHGRDDKACRFDRNDHDHDHDDHDDHEHGHGK</sequence>
<keyword evidence="1" id="KW-0732">Signal</keyword>
<dbReference type="InterPro" id="IPR027372">
    <property type="entry name" value="Phytase-like_dom"/>
</dbReference>
<dbReference type="PROSITE" id="PS51257">
    <property type="entry name" value="PROKAR_LIPOPROTEIN"/>
    <property type="match status" value="1"/>
</dbReference>
<reference evidence="4" key="1">
    <citation type="submission" date="2018-01" db="EMBL/GenBank/DDBJ databases">
        <authorList>
            <person name="Peeters C."/>
        </authorList>
    </citation>
    <scope>NUCLEOTIDE SEQUENCE [LARGE SCALE GENOMIC DNA]</scope>
</reference>
<evidence type="ECO:0000313" key="3">
    <source>
        <dbReference type="EMBL" id="SPB18525.1"/>
    </source>
</evidence>
<dbReference type="AlphaFoldDB" id="A0A2U3IEH8"/>
<dbReference type="SUPFAM" id="SSF50969">
    <property type="entry name" value="YVTN repeat-like/Quinoprotein amine dehydrogenase"/>
    <property type="match status" value="1"/>
</dbReference>
<dbReference type="Proteomes" id="UP000238169">
    <property type="component" value="Unassembled WGS sequence"/>
</dbReference>
<dbReference type="PANTHER" id="PTHR37957">
    <property type="entry name" value="BLR7070 PROTEIN"/>
    <property type="match status" value="1"/>
</dbReference>
<dbReference type="EMBL" id="OGTP01000032">
    <property type="protein sequence ID" value="SPB18525.1"/>
    <property type="molecule type" value="Genomic_DNA"/>
</dbReference>
<accession>A0A2U3IEH8</accession>
<proteinExistence type="predicted"/>
<gene>
    <name evidence="3" type="ORF">NOV72_05724</name>
</gene>
<dbReference type="OrthoDB" id="384721at2"/>
<feature type="signal peptide" evidence="1">
    <location>
        <begin position="1"/>
        <end position="25"/>
    </location>
</feature>
<protein>
    <recommendedName>
        <fullName evidence="2">Phytase-like domain-containing protein</fullName>
    </recommendedName>
</protein>
<keyword evidence="4" id="KW-1185">Reference proteome</keyword>
<evidence type="ECO:0000256" key="1">
    <source>
        <dbReference type="SAM" id="SignalP"/>
    </source>
</evidence>
<feature type="chain" id="PRO_5015769720" description="Phytase-like domain-containing protein" evidence="1">
    <location>
        <begin position="26"/>
        <end position="499"/>
    </location>
</feature>
<dbReference type="PANTHER" id="PTHR37957:SF1">
    <property type="entry name" value="PHYTASE-LIKE DOMAIN-CONTAINING PROTEIN"/>
    <property type="match status" value="1"/>
</dbReference>
<dbReference type="RefSeq" id="WP_106857973.1">
    <property type="nucleotide sequence ID" value="NZ_OGTP01000032.1"/>
</dbReference>
<name>A0A2U3IEH8_9BURK</name>
<organism evidence="3 4">
    <name type="scientific">Caballeronia novacaledonica</name>
    <dbReference type="NCBI Taxonomy" id="1544861"/>
    <lineage>
        <taxon>Bacteria</taxon>
        <taxon>Pseudomonadati</taxon>
        <taxon>Pseudomonadota</taxon>
        <taxon>Betaproteobacteria</taxon>
        <taxon>Burkholderiales</taxon>
        <taxon>Burkholderiaceae</taxon>
        <taxon>Caballeronia</taxon>
    </lineage>
</organism>